<sequence>MVLPTCMFFLYLRITLLNDISLNCGGHIILSSMRASVFSG</sequence>
<dbReference type="EMBL" id="GBRH01172996">
    <property type="protein sequence ID" value="JAE24900.1"/>
    <property type="molecule type" value="Transcribed_RNA"/>
</dbReference>
<name>A0A0A9GIF0_ARUDO</name>
<evidence type="ECO:0000313" key="2">
    <source>
        <dbReference type="EMBL" id="JAE24900.1"/>
    </source>
</evidence>
<organism evidence="2">
    <name type="scientific">Arundo donax</name>
    <name type="common">Giant reed</name>
    <name type="synonym">Donax arundinaceus</name>
    <dbReference type="NCBI Taxonomy" id="35708"/>
    <lineage>
        <taxon>Eukaryota</taxon>
        <taxon>Viridiplantae</taxon>
        <taxon>Streptophyta</taxon>
        <taxon>Embryophyta</taxon>
        <taxon>Tracheophyta</taxon>
        <taxon>Spermatophyta</taxon>
        <taxon>Magnoliopsida</taxon>
        <taxon>Liliopsida</taxon>
        <taxon>Poales</taxon>
        <taxon>Poaceae</taxon>
        <taxon>PACMAD clade</taxon>
        <taxon>Arundinoideae</taxon>
        <taxon>Arundineae</taxon>
        <taxon>Arundo</taxon>
    </lineage>
</organism>
<reference evidence="2" key="2">
    <citation type="journal article" date="2015" name="Data Brief">
        <title>Shoot transcriptome of the giant reed, Arundo donax.</title>
        <authorList>
            <person name="Barrero R.A."/>
            <person name="Guerrero F.D."/>
            <person name="Moolhuijzen P."/>
            <person name="Goolsby J.A."/>
            <person name="Tidwell J."/>
            <person name="Bellgard S.E."/>
            <person name="Bellgard M.I."/>
        </authorList>
    </citation>
    <scope>NUCLEOTIDE SEQUENCE</scope>
    <source>
        <tissue evidence="2">Shoot tissue taken approximately 20 cm above the soil surface</tissue>
    </source>
</reference>
<keyword evidence="1" id="KW-0732">Signal</keyword>
<protein>
    <submittedName>
        <fullName evidence="2">Uncharacterized protein</fullName>
    </submittedName>
</protein>
<feature type="chain" id="PRO_5002044942" evidence="1">
    <location>
        <begin position="18"/>
        <end position="40"/>
    </location>
</feature>
<feature type="signal peptide" evidence="1">
    <location>
        <begin position="1"/>
        <end position="17"/>
    </location>
</feature>
<reference evidence="2" key="1">
    <citation type="submission" date="2014-09" db="EMBL/GenBank/DDBJ databases">
        <authorList>
            <person name="Magalhaes I.L.F."/>
            <person name="Oliveira U."/>
            <person name="Santos F.R."/>
            <person name="Vidigal T.H.D.A."/>
            <person name="Brescovit A.D."/>
            <person name="Santos A.J."/>
        </authorList>
    </citation>
    <scope>NUCLEOTIDE SEQUENCE</scope>
    <source>
        <tissue evidence="2">Shoot tissue taken approximately 20 cm above the soil surface</tissue>
    </source>
</reference>
<evidence type="ECO:0000256" key="1">
    <source>
        <dbReference type="SAM" id="SignalP"/>
    </source>
</evidence>
<proteinExistence type="predicted"/>
<accession>A0A0A9GIF0</accession>
<dbReference type="AlphaFoldDB" id="A0A0A9GIF0"/>